<keyword evidence="2" id="KW-0472">Membrane</keyword>
<dbReference type="Proteomes" id="UP000250235">
    <property type="component" value="Unassembled WGS sequence"/>
</dbReference>
<proteinExistence type="predicted"/>
<organism evidence="3 4">
    <name type="scientific">Dorcoceras hygrometricum</name>
    <dbReference type="NCBI Taxonomy" id="472368"/>
    <lineage>
        <taxon>Eukaryota</taxon>
        <taxon>Viridiplantae</taxon>
        <taxon>Streptophyta</taxon>
        <taxon>Embryophyta</taxon>
        <taxon>Tracheophyta</taxon>
        <taxon>Spermatophyta</taxon>
        <taxon>Magnoliopsida</taxon>
        <taxon>eudicotyledons</taxon>
        <taxon>Gunneridae</taxon>
        <taxon>Pentapetalae</taxon>
        <taxon>asterids</taxon>
        <taxon>lamiids</taxon>
        <taxon>Lamiales</taxon>
        <taxon>Gesneriaceae</taxon>
        <taxon>Didymocarpoideae</taxon>
        <taxon>Trichosporeae</taxon>
        <taxon>Loxocarpinae</taxon>
        <taxon>Dorcoceras</taxon>
    </lineage>
</organism>
<name>A0A2Z7AAH4_9LAMI</name>
<keyword evidence="4" id="KW-1185">Reference proteome</keyword>
<gene>
    <name evidence="3" type="ORF">F511_37821</name>
</gene>
<keyword evidence="2" id="KW-0812">Transmembrane</keyword>
<accession>A0A2Z7AAH4</accession>
<sequence length="202" mass="22318">MIDTCCHYTKRHIYMNLSFGIFIAFHPIINGLCFDQQHRASILRLSSRYGPRRGGFYVRSPGGIWPQLISGMLLGLIRRFSGGVPSQCLCQGCYYGNSADGNGYGGTIVTRSDGIVFEDTECSGAVNDVDDNLDGTENEISRKMTSFTAPKQLLQEPLKSGEDDDMSGFKQPSKIIDSAETEETDIEPVDTEELSLAKMLRP</sequence>
<evidence type="ECO:0000313" key="4">
    <source>
        <dbReference type="Proteomes" id="UP000250235"/>
    </source>
</evidence>
<evidence type="ECO:0000256" key="2">
    <source>
        <dbReference type="SAM" id="Phobius"/>
    </source>
</evidence>
<reference evidence="3 4" key="1">
    <citation type="journal article" date="2015" name="Proc. Natl. Acad. Sci. U.S.A.">
        <title>The resurrection genome of Boea hygrometrica: A blueprint for survival of dehydration.</title>
        <authorList>
            <person name="Xiao L."/>
            <person name="Yang G."/>
            <person name="Zhang L."/>
            <person name="Yang X."/>
            <person name="Zhao S."/>
            <person name="Ji Z."/>
            <person name="Zhou Q."/>
            <person name="Hu M."/>
            <person name="Wang Y."/>
            <person name="Chen M."/>
            <person name="Xu Y."/>
            <person name="Jin H."/>
            <person name="Xiao X."/>
            <person name="Hu G."/>
            <person name="Bao F."/>
            <person name="Hu Y."/>
            <person name="Wan P."/>
            <person name="Li L."/>
            <person name="Deng X."/>
            <person name="Kuang T."/>
            <person name="Xiang C."/>
            <person name="Zhu J.K."/>
            <person name="Oliver M.J."/>
            <person name="He Y."/>
        </authorList>
    </citation>
    <scope>NUCLEOTIDE SEQUENCE [LARGE SCALE GENOMIC DNA]</scope>
    <source>
        <strain evidence="4">cv. XS01</strain>
    </source>
</reference>
<dbReference type="EMBL" id="KV017241">
    <property type="protein sequence ID" value="KZV18710.1"/>
    <property type="molecule type" value="Genomic_DNA"/>
</dbReference>
<feature type="region of interest" description="Disordered" evidence="1">
    <location>
        <begin position="142"/>
        <end position="202"/>
    </location>
</feature>
<dbReference type="OrthoDB" id="1741306at2759"/>
<feature type="transmembrane region" description="Helical" evidence="2">
    <location>
        <begin position="12"/>
        <end position="29"/>
    </location>
</feature>
<feature type="compositionally biased region" description="Acidic residues" evidence="1">
    <location>
        <begin position="179"/>
        <end position="193"/>
    </location>
</feature>
<protein>
    <submittedName>
        <fullName evidence="3">Splicing factor 3B subunit 1-like</fullName>
    </submittedName>
</protein>
<dbReference type="AlphaFoldDB" id="A0A2Z7AAH4"/>
<evidence type="ECO:0000313" key="3">
    <source>
        <dbReference type="EMBL" id="KZV18710.1"/>
    </source>
</evidence>
<keyword evidence="2" id="KW-1133">Transmembrane helix</keyword>
<evidence type="ECO:0000256" key="1">
    <source>
        <dbReference type="SAM" id="MobiDB-lite"/>
    </source>
</evidence>